<proteinExistence type="inferred from homology"/>
<dbReference type="InterPro" id="IPR000525">
    <property type="entry name" value="Initiator_Rep_WH1"/>
</dbReference>
<dbReference type="EMBL" id="JQCN01000012">
    <property type="protein sequence ID" value="KRO01244.1"/>
    <property type="molecule type" value="Genomic_DNA"/>
</dbReference>
<dbReference type="STRING" id="449659.IV66_GL000619"/>
<dbReference type="Gene3D" id="1.10.10.10">
    <property type="entry name" value="Winged helix-like DNA-binding domain superfamily/Winged helix DNA-binding domain"/>
    <property type="match status" value="1"/>
</dbReference>
<reference evidence="3 4" key="1">
    <citation type="journal article" date="2015" name="Genome Announc.">
        <title>Expanding the biotechnology potential of lactobacilli through comparative genomics of 213 strains and associated genera.</title>
        <authorList>
            <person name="Sun Z."/>
            <person name="Harris H.M."/>
            <person name="McCann A."/>
            <person name="Guo C."/>
            <person name="Argimon S."/>
            <person name="Zhang W."/>
            <person name="Yang X."/>
            <person name="Jeffery I.B."/>
            <person name="Cooney J.C."/>
            <person name="Kagawa T.F."/>
            <person name="Liu W."/>
            <person name="Song Y."/>
            <person name="Salvetti E."/>
            <person name="Wrobel A."/>
            <person name="Rasinkangas P."/>
            <person name="Parkhill J."/>
            <person name="Rea M.C."/>
            <person name="O'Sullivan O."/>
            <person name="Ritari J."/>
            <person name="Douillard F.P."/>
            <person name="Paul Ross R."/>
            <person name="Yang R."/>
            <person name="Briner A.E."/>
            <person name="Felis G.E."/>
            <person name="de Vos W.M."/>
            <person name="Barrangou R."/>
            <person name="Klaenhammer T.R."/>
            <person name="Caufield P.W."/>
            <person name="Cui Y."/>
            <person name="Zhang H."/>
            <person name="O'Toole P.W."/>
        </authorList>
    </citation>
    <scope>NUCLEOTIDE SEQUENCE [LARGE SCALE GENOMIC DNA]</scope>
    <source>
        <strain evidence="3 4">NBRC 103219</strain>
    </source>
</reference>
<dbReference type="GO" id="GO:0006270">
    <property type="term" value="P:DNA replication initiation"/>
    <property type="evidence" value="ECO:0007669"/>
    <property type="project" value="InterPro"/>
</dbReference>
<comment type="similarity">
    <text evidence="1">Belongs to the initiator RepB protein family.</text>
</comment>
<comment type="caution">
    <text evidence="3">The sequence shown here is derived from an EMBL/GenBank/DDBJ whole genome shotgun (WGS) entry which is preliminary data.</text>
</comment>
<dbReference type="AlphaFoldDB" id="A0A0R2LM06"/>
<dbReference type="Pfam" id="PF01051">
    <property type="entry name" value="Rep3_N"/>
    <property type="match status" value="1"/>
</dbReference>
<sequence>MNLFFAIASRVANKGTDTVKFTFNQLKSLSNYTDHGDRFVEDLRKTYSKLISLSATSDDGDEIISFVAFTEYSIKRSTQTVSIAVNPKFQGLFNELSHWTRFNLSQFAELKSTYSKTMFRLLKQWRTVGKRTFSMEEFRYLLDIPKSYRVNDIDKRILKPIKKELTPMFKGLSIKKQRNSNKRGGKISGYVFTWKAETNNEDDFLKNSWYETRKRITNIESNNDLTKQEKEDAKKNIYNNYSKKTIKQKESLPVENRESQISEEERARLRREIAERLEALGMNNNPME</sequence>
<dbReference type="PATRIC" id="fig|449659.4.peg.623"/>
<accession>A0A0R2LM06</accession>
<name>A0A0R2LM06_9LACO</name>
<protein>
    <submittedName>
        <fullName evidence="3">Replication protein A1</fullName>
    </submittedName>
</protein>
<evidence type="ECO:0000313" key="3">
    <source>
        <dbReference type="EMBL" id="KRO01244.1"/>
    </source>
</evidence>
<keyword evidence="4" id="KW-1185">Reference proteome</keyword>
<dbReference type="InterPro" id="IPR036390">
    <property type="entry name" value="WH_DNA-bd_sf"/>
</dbReference>
<dbReference type="GO" id="GO:0003887">
    <property type="term" value="F:DNA-directed DNA polymerase activity"/>
    <property type="evidence" value="ECO:0007669"/>
    <property type="project" value="InterPro"/>
</dbReference>
<gene>
    <name evidence="3" type="ORF">IV66_GL000619</name>
</gene>
<dbReference type="Pfam" id="PF21205">
    <property type="entry name" value="Rep3_C"/>
    <property type="match status" value="1"/>
</dbReference>
<dbReference type="Proteomes" id="UP000051886">
    <property type="component" value="Unassembled WGS sequence"/>
</dbReference>
<evidence type="ECO:0000256" key="1">
    <source>
        <dbReference type="ARBA" id="ARBA00038283"/>
    </source>
</evidence>
<evidence type="ECO:0000259" key="2">
    <source>
        <dbReference type="Pfam" id="PF01051"/>
    </source>
</evidence>
<dbReference type="SUPFAM" id="SSF46785">
    <property type="entry name" value="Winged helix' DNA-binding domain"/>
    <property type="match status" value="1"/>
</dbReference>
<dbReference type="InterPro" id="IPR036388">
    <property type="entry name" value="WH-like_DNA-bd_sf"/>
</dbReference>
<organism evidence="3 4">
    <name type="scientific">Ligilactobacillus pobuzihii</name>
    <dbReference type="NCBI Taxonomy" id="449659"/>
    <lineage>
        <taxon>Bacteria</taxon>
        <taxon>Bacillati</taxon>
        <taxon>Bacillota</taxon>
        <taxon>Bacilli</taxon>
        <taxon>Lactobacillales</taxon>
        <taxon>Lactobacillaceae</taxon>
        <taxon>Ligilactobacillus</taxon>
    </lineage>
</organism>
<evidence type="ECO:0000313" key="4">
    <source>
        <dbReference type="Proteomes" id="UP000051886"/>
    </source>
</evidence>
<feature type="domain" description="Initiator Rep protein WH1" evidence="2">
    <location>
        <begin position="1"/>
        <end position="123"/>
    </location>
</feature>